<feature type="chain" id="PRO_5011531606" evidence="1">
    <location>
        <begin position="26"/>
        <end position="420"/>
    </location>
</feature>
<evidence type="ECO:0000256" key="1">
    <source>
        <dbReference type="SAM" id="SignalP"/>
    </source>
</evidence>
<proteinExistence type="predicted"/>
<name>A0A1H9N3M8_9BACT</name>
<dbReference type="STRING" id="478744.SAMN05444359_13319"/>
<keyword evidence="1" id="KW-0732">Signal</keyword>
<gene>
    <name evidence="2" type="ORF">SAMN05444359_13319</name>
</gene>
<feature type="signal peptide" evidence="1">
    <location>
        <begin position="1"/>
        <end position="25"/>
    </location>
</feature>
<reference evidence="3" key="1">
    <citation type="submission" date="2016-10" db="EMBL/GenBank/DDBJ databases">
        <authorList>
            <person name="Varghese N."/>
            <person name="Submissions S."/>
        </authorList>
    </citation>
    <scope>NUCLEOTIDE SEQUENCE [LARGE SCALE GENOMIC DNA]</scope>
    <source>
        <strain evidence="3">DSM 24740</strain>
    </source>
</reference>
<dbReference type="AlphaFoldDB" id="A0A1H9N3M8"/>
<evidence type="ECO:0000313" key="3">
    <source>
        <dbReference type="Proteomes" id="UP000199021"/>
    </source>
</evidence>
<keyword evidence="3" id="KW-1185">Reference proteome</keyword>
<evidence type="ECO:0000313" key="2">
    <source>
        <dbReference type="EMBL" id="SER30013.1"/>
    </source>
</evidence>
<dbReference type="RefSeq" id="WP_139212024.1">
    <property type="nucleotide sequence ID" value="NZ_FOFB01000033.1"/>
</dbReference>
<dbReference type="Proteomes" id="UP000199021">
    <property type="component" value="Unassembled WGS sequence"/>
</dbReference>
<sequence length="420" mass="44370">MNDKNNTWRMLVLFLGTLFATPLYAQFTGGDGDGFTNKRIVQITIDGIPAGVTALFVGGDGDGTDESTSSLTLSGANLSVLFGGGRGDGFDQMTASVALSGQDLAALFGGGDGDGFDKESASIVLSGESLATLFAGGDGDGFNGKTINATLSGESLATLFGGGDGDGFDEKSVTVVLSGLGLAQLFGGGSGDGFDARQYSTTLSGQSLAALFGGGGGDGFDVSLYAGSIPLPLTLISFDAFPEQDYVVLKWVTEDEVATDFFTIEKTTDGTSFAYVGDTEAAGFSEPGERLHYEMRDNEPYQGTSFYRLKTTDFDGAVSMSHLVEVQYSNAADWSFNLFPNPNTGKHFSVRTEGMESGETMLLQVYYLNGKVMFTESYQHYPGQAFRFDLKRRLPAGSYLIRLGHEGLGYQAKILLVGGQ</sequence>
<dbReference type="OrthoDB" id="1490051at2"/>
<accession>A0A1H9N3M8</accession>
<protein>
    <submittedName>
        <fullName evidence="2">Por secretion system C-terminal sorting domain-containing protein</fullName>
    </submittedName>
</protein>
<dbReference type="InParanoid" id="A0A1H9N3M8"/>
<organism evidence="2 3">
    <name type="scientific">Neolewinella agarilytica</name>
    <dbReference type="NCBI Taxonomy" id="478744"/>
    <lineage>
        <taxon>Bacteria</taxon>
        <taxon>Pseudomonadati</taxon>
        <taxon>Bacteroidota</taxon>
        <taxon>Saprospiria</taxon>
        <taxon>Saprospirales</taxon>
        <taxon>Lewinellaceae</taxon>
        <taxon>Neolewinella</taxon>
    </lineage>
</organism>
<dbReference type="EMBL" id="FOFB01000033">
    <property type="protein sequence ID" value="SER30013.1"/>
    <property type="molecule type" value="Genomic_DNA"/>
</dbReference>